<proteinExistence type="predicted"/>
<feature type="region of interest" description="Disordered" evidence="2">
    <location>
        <begin position="615"/>
        <end position="682"/>
    </location>
</feature>
<dbReference type="CDD" id="cd00067">
    <property type="entry name" value="GAL4"/>
    <property type="match status" value="1"/>
</dbReference>
<organism evidence="4 5">
    <name type="scientific">Periconia digitata</name>
    <dbReference type="NCBI Taxonomy" id="1303443"/>
    <lineage>
        <taxon>Eukaryota</taxon>
        <taxon>Fungi</taxon>
        <taxon>Dikarya</taxon>
        <taxon>Ascomycota</taxon>
        <taxon>Pezizomycotina</taxon>
        <taxon>Dothideomycetes</taxon>
        <taxon>Pleosporomycetidae</taxon>
        <taxon>Pleosporales</taxon>
        <taxon>Massarineae</taxon>
        <taxon>Periconiaceae</taxon>
        <taxon>Periconia</taxon>
    </lineage>
</organism>
<keyword evidence="5" id="KW-1185">Reference proteome</keyword>
<protein>
    <recommendedName>
        <fullName evidence="3">Zn(2)-C6 fungal-type domain-containing protein</fullName>
    </recommendedName>
</protein>
<evidence type="ECO:0000259" key="3">
    <source>
        <dbReference type="PROSITE" id="PS50048"/>
    </source>
</evidence>
<dbReference type="SUPFAM" id="SSF57701">
    <property type="entry name" value="Zn2/Cys6 DNA-binding domain"/>
    <property type="match status" value="1"/>
</dbReference>
<dbReference type="PANTHER" id="PTHR38111">
    <property type="entry name" value="ZN(2)-C6 FUNGAL-TYPE DOMAIN-CONTAINING PROTEIN-RELATED"/>
    <property type="match status" value="1"/>
</dbReference>
<dbReference type="InterPro" id="IPR053178">
    <property type="entry name" value="Osmoadaptation_assoc"/>
</dbReference>
<dbReference type="PROSITE" id="PS50048">
    <property type="entry name" value="ZN2_CY6_FUNGAL_2"/>
    <property type="match status" value="1"/>
</dbReference>
<dbReference type="GO" id="GO:0000981">
    <property type="term" value="F:DNA-binding transcription factor activity, RNA polymerase II-specific"/>
    <property type="evidence" value="ECO:0007669"/>
    <property type="project" value="InterPro"/>
</dbReference>
<dbReference type="GO" id="GO:0008270">
    <property type="term" value="F:zinc ion binding"/>
    <property type="evidence" value="ECO:0007669"/>
    <property type="project" value="InterPro"/>
</dbReference>
<dbReference type="Pfam" id="PF00172">
    <property type="entry name" value="Zn_clus"/>
    <property type="match status" value="1"/>
</dbReference>
<evidence type="ECO:0000256" key="2">
    <source>
        <dbReference type="SAM" id="MobiDB-lite"/>
    </source>
</evidence>
<dbReference type="SMART" id="SM00066">
    <property type="entry name" value="GAL4"/>
    <property type="match status" value="1"/>
</dbReference>
<dbReference type="OrthoDB" id="5126878at2759"/>
<dbReference type="PANTHER" id="PTHR38111:SF2">
    <property type="entry name" value="FINGER DOMAIN PROTEIN, PUTATIVE (AFU_ORTHOLOGUE AFUA_1G01560)-RELATED"/>
    <property type="match status" value="1"/>
</dbReference>
<evidence type="ECO:0000313" key="4">
    <source>
        <dbReference type="EMBL" id="CAI6337889.1"/>
    </source>
</evidence>
<accession>A0A9W4UM76</accession>
<dbReference type="InterPro" id="IPR001138">
    <property type="entry name" value="Zn2Cys6_DnaBD"/>
</dbReference>
<gene>
    <name evidence="4" type="ORF">PDIGIT_LOCUS11007</name>
</gene>
<name>A0A9W4UM76_9PLEO</name>
<reference evidence="4" key="1">
    <citation type="submission" date="2023-01" db="EMBL/GenBank/DDBJ databases">
        <authorList>
            <person name="Van Ghelder C."/>
            <person name="Rancurel C."/>
        </authorList>
    </citation>
    <scope>NUCLEOTIDE SEQUENCE</scope>
    <source>
        <strain evidence="4">CNCM I-4278</strain>
    </source>
</reference>
<dbReference type="EMBL" id="CAOQHR010000007">
    <property type="protein sequence ID" value="CAI6337889.1"/>
    <property type="molecule type" value="Genomic_DNA"/>
</dbReference>
<dbReference type="Proteomes" id="UP001152607">
    <property type="component" value="Unassembled WGS sequence"/>
</dbReference>
<dbReference type="AlphaFoldDB" id="A0A9W4UM76"/>
<dbReference type="InterPro" id="IPR036864">
    <property type="entry name" value="Zn2-C6_fun-type_DNA-bd_sf"/>
</dbReference>
<feature type="domain" description="Zn(2)-C6 fungal-type" evidence="3">
    <location>
        <begin position="6"/>
        <end position="36"/>
    </location>
</feature>
<sequence>MTLKGKCQTCRARKVKCDERKPKCSACSKGNRECTYNAGTPAAFVVEDPTRYSKHGKAQVAPRVYPLPLHSGPSSGRLEEIISSSEVPAKDSPEATGAVYRVTSERHTGGGGMFRTLAVISKERANDKRMYSHQQRRRLQLHLQYLKRTATSIPYQAISPETQLVKRYISVLDGRPLETQPLAILGTWIESIPARIGCSPHVDLAVEFLADSLRFFREKNFSNRKVALRAKAKALKSLQLAVDQCRTRQTYDTAIAMKIHFAAEVFMGITDFFHAIHTVALGELLRVGPLADPDEEHAWSLIDNTYGEDVSEALVASRSSIYDNEYWINATRPAAIPHHASLLQRASMSIMHLAIRLPRLVCLVRYIVEHPEETDLVALAFDLAATLWSVDPVDELNRLFDASITRRPIPPDQEIADIVSDTIYFDSVVTAVQASRYWSTMISLCGVTETLYINFPEFYAEYALPNITGVYHRDEESASGLARCIPYALSIDPALPILPLRIYTTLNIAAGTWHRLAKRLKVRQESGEADNAEIIKRLEQAERMIDWTVAVCNDTHDLWKVQRIGKELLLAAVEDMAGGPVHHWLPRAVSFEAEDGEMVMKLKYGIPLPSVKEDGDPHVWNRSTTTRSPFEKNKDMGPRIPPSLLNKPVRFEDNGPQPIQEVTADESSGRVPSLDCPNAGAS</sequence>
<comment type="caution">
    <text evidence="4">The sequence shown here is derived from an EMBL/GenBank/DDBJ whole genome shotgun (WGS) entry which is preliminary data.</text>
</comment>
<keyword evidence="1" id="KW-0539">Nucleus</keyword>
<evidence type="ECO:0000313" key="5">
    <source>
        <dbReference type="Proteomes" id="UP001152607"/>
    </source>
</evidence>
<evidence type="ECO:0000256" key="1">
    <source>
        <dbReference type="ARBA" id="ARBA00023242"/>
    </source>
</evidence>
<dbReference type="Gene3D" id="4.10.240.10">
    <property type="entry name" value="Zn(2)-C6 fungal-type DNA-binding domain"/>
    <property type="match status" value="1"/>
</dbReference>